<proteinExistence type="predicted"/>
<sequence length="61" mass="6981">MGGYFLLLTKQKPRPISPVGENGLFGFTQIIKITEQKPNKNHDQFHQLAKMACSVLRRLLK</sequence>
<accession>A0A8S5T228</accession>
<name>A0A8S5T228_9CAUD</name>
<dbReference type="EMBL" id="BK032733">
    <property type="protein sequence ID" value="DAF57373.1"/>
    <property type="molecule type" value="Genomic_DNA"/>
</dbReference>
<evidence type="ECO:0000313" key="1">
    <source>
        <dbReference type="EMBL" id="DAF57373.1"/>
    </source>
</evidence>
<reference evidence="1" key="1">
    <citation type="journal article" date="2021" name="Proc. Natl. Acad. Sci. U.S.A.">
        <title>A Catalog of Tens of Thousands of Viruses from Human Metagenomes Reveals Hidden Associations with Chronic Diseases.</title>
        <authorList>
            <person name="Tisza M.J."/>
            <person name="Buck C.B."/>
        </authorList>
    </citation>
    <scope>NUCLEOTIDE SEQUENCE</scope>
    <source>
        <strain evidence="1">Ctefc32</strain>
    </source>
</reference>
<organism evidence="1">
    <name type="scientific">Podoviridae sp. ctefc32</name>
    <dbReference type="NCBI Taxonomy" id="2827742"/>
    <lineage>
        <taxon>Viruses</taxon>
        <taxon>Duplodnaviria</taxon>
        <taxon>Heunggongvirae</taxon>
        <taxon>Uroviricota</taxon>
        <taxon>Caudoviricetes</taxon>
    </lineage>
</organism>
<protein>
    <submittedName>
        <fullName evidence="1">Uncharacterized protein</fullName>
    </submittedName>
</protein>